<dbReference type="Proteomes" id="UP000238176">
    <property type="component" value="Unassembled WGS sequence"/>
</dbReference>
<evidence type="ECO:0000313" key="1">
    <source>
        <dbReference type="EMBL" id="PRY56483.1"/>
    </source>
</evidence>
<comment type="caution">
    <text evidence="1">The sequence shown here is derived from an EMBL/GenBank/DDBJ whole genome shotgun (WGS) entry which is preliminary data.</text>
</comment>
<protein>
    <submittedName>
        <fullName evidence="1">Uncharacterized protein</fullName>
    </submittedName>
</protein>
<dbReference type="RefSeq" id="WP_106365907.1">
    <property type="nucleotide sequence ID" value="NZ_PVTJ01000009.1"/>
</dbReference>
<gene>
    <name evidence="1" type="ORF">B0I28_109132</name>
</gene>
<keyword evidence="2" id="KW-1185">Reference proteome</keyword>
<name>A0A2T0UEY7_9ACTN</name>
<reference evidence="1 2" key="1">
    <citation type="submission" date="2018-03" db="EMBL/GenBank/DDBJ databases">
        <title>Genomic Encyclopedia of Type Strains, Phase III (KMG-III): the genomes of soil and plant-associated and newly described type strains.</title>
        <authorList>
            <person name="Whitman W."/>
        </authorList>
    </citation>
    <scope>NUCLEOTIDE SEQUENCE [LARGE SCALE GENOMIC DNA]</scope>
    <source>
        <strain evidence="1 2">CGMCC 4.7067</strain>
    </source>
</reference>
<dbReference type="AlphaFoldDB" id="A0A2T0UEY7"/>
<dbReference type="EMBL" id="PVTJ01000009">
    <property type="protein sequence ID" value="PRY56483.1"/>
    <property type="molecule type" value="Genomic_DNA"/>
</dbReference>
<evidence type="ECO:0000313" key="2">
    <source>
        <dbReference type="Proteomes" id="UP000238176"/>
    </source>
</evidence>
<accession>A0A2T0UEY7</accession>
<sequence>MKDTKRANAILDGAAAGPGELPNMTVRTPLGSADLVPFLRRDARLPDVELRDWEREPAALALSARRGWGIERVAHATGMDRDRLRELLAEHAPHLLPAPKPEEAPRGRPSTRLYGIATDPDLIRKKAPKMSIPWDVKERIDALDSAKDRAEGRVAAVLALHTPERRYTDSSGEVSYDTAEDAAAAFDIPLSAVHYFLVCAHCGAIEMGDGGGRDYRESLWPCATARGCGVTAAIGKKSTLTTVTEVAA</sequence>
<organism evidence="1 2">
    <name type="scientific">Glycomyces artemisiae</name>
    <dbReference type="NCBI Taxonomy" id="1076443"/>
    <lineage>
        <taxon>Bacteria</taxon>
        <taxon>Bacillati</taxon>
        <taxon>Actinomycetota</taxon>
        <taxon>Actinomycetes</taxon>
        <taxon>Glycomycetales</taxon>
        <taxon>Glycomycetaceae</taxon>
        <taxon>Glycomyces</taxon>
    </lineage>
</organism>
<proteinExistence type="predicted"/>